<dbReference type="OMA" id="TTWESYY"/>
<dbReference type="Proteomes" id="UP000694392">
    <property type="component" value="Unplaced"/>
</dbReference>
<dbReference type="AlphaFoldDB" id="A0A8D0GSA7"/>
<evidence type="ECO:0000313" key="4">
    <source>
        <dbReference type="Proteomes" id="UP000694392"/>
    </source>
</evidence>
<reference evidence="3" key="2">
    <citation type="submission" date="2025-09" db="UniProtKB">
        <authorList>
            <consortium name="Ensembl"/>
        </authorList>
    </citation>
    <scope>IDENTIFICATION</scope>
</reference>
<organism evidence="3 4">
    <name type="scientific">Sphenodon punctatus</name>
    <name type="common">Tuatara</name>
    <name type="synonym">Hatteria punctata</name>
    <dbReference type="NCBI Taxonomy" id="8508"/>
    <lineage>
        <taxon>Eukaryota</taxon>
        <taxon>Metazoa</taxon>
        <taxon>Chordata</taxon>
        <taxon>Craniata</taxon>
        <taxon>Vertebrata</taxon>
        <taxon>Euteleostomi</taxon>
        <taxon>Lepidosauria</taxon>
        <taxon>Sphenodontia</taxon>
        <taxon>Sphenodontidae</taxon>
        <taxon>Sphenodon</taxon>
    </lineage>
</organism>
<sequence length="84" mass="9280">MAKLLSCILGPRLYRVYRDRSLGRAQLPPSSSPEAAPANPDTTWESYYQPRTLEKHSDSILALVCTSCSPPREPRSPGSQPPLL</sequence>
<accession>A0A8D0GSA7</accession>
<dbReference type="Ensembl" id="ENSSPUT00000013761.1">
    <property type="protein sequence ID" value="ENSSPUP00000012898.1"/>
    <property type="gene ID" value="ENSSPUG00000009946.1"/>
</dbReference>
<dbReference type="GeneTree" id="ENSGT00950000185503"/>
<protein>
    <recommendedName>
        <fullName evidence="2">Phosphatidylserine Lipase ABHD16 N-terminal domain-containing protein</fullName>
    </recommendedName>
</protein>
<reference evidence="3" key="1">
    <citation type="submission" date="2025-08" db="UniProtKB">
        <authorList>
            <consortium name="Ensembl"/>
        </authorList>
    </citation>
    <scope>IDENTIFICATION</scope>
</reference>
<evidence type="ECO:0000313" key="3">
    <source>
        <dbReference type="Ensembl" id="ENSSPUP00000012898.1"/>
    </source>
</evidence>
<feature type="region of interest" description="Disordered" evidence="1">
    <location>
        <begin position="23"/>
        <end position="44"/>
    </location>
</feature>
<name>A0A8D0GSA7_SPHPU</name>
<feature type="domain" description="Phosphatidylserine Lipase ABHD16 N-terminal" evidence="2">
    <location>
        <begin position="3"/>
        <end position="64"/>
    </location>
</feature>
<dbReference type="Pfam" id="PF22990">
    <property type="entry name" value="ABHD16_N"/>
    <property type="match status" value="1"/>
</dbReference>
<feature type="compositionally biased region" description="Low complexity" evidence="1">
    <location>
        <begin position="28"/>
        <end position="40"/>
    </location>
</feature>
<keyword evidence="4" id="KW-1185">Reference proteome</keyword>
<evidence type="ECO:0000259" key="2">
    <source>
        <dbReference type="Pfam" id="PF22990"/>
    </source>
</evidence>
<dbReference type="InterPro" id="IPR054518">
    <property type="entry name" value="ABHD16_N"/>
</dbReference>
<proteinExistence type="predicted"/>
<evidence type="ECO:0000256" key="1">
    <source>
        <dbReference type="SAM" id="MobiDB-lite"/>
    </source>
</evidence>